<keyword evidence="1" id="KW-0472">Membrane</keyword>
<dbReference type="PANTHER" id="PTHR30590">
    <property type="entry name" value="INNER MEMBRANE PROTEIN"/>
    <property type="match status" value="1"/>
</dbReference>
<name>I3E7K1_BACMM</name>
<feature type="transmembrane region" description="Helical" evidence="1">
    <location>
        <begin position="215"/>
        <end position="235"/>
    </location>
</feature>
<organism evidence="3 4">
    <name type="scientific">Bacillus methanolicus (strain MGA3 / ATCC 53907)</name>
    <dbReference type="NCBI Taxonomy" id="796606"/>
    <lineage>
        <taxon>Bacteria</taxon>
        <taxon>Bacillati</taxon>
        <taxon>Bacillota</taxon>
        <taxon>Bacilli</taxon>
        <taxon>Bacillales</taxon>
        <taxon>Bacillaceae</taxon>
        <taxon>Bacillus</taxon>
    </lineage>
</organism>
<protein>
    <recommendedName>
        <fullName evidence="2">DUF418 domain-containing protein</fullName>
    </recommendedName>
</protein>
<dbReference type="KEGG" id="bmet:BMMGA3_04290"/>
<dbReference type="HOGENOM" id="CLU_039610_0_0_9"/>
<feature type="transmembrane region" description="Helical" evidence="1">
    <location>
        <begin position="95"/>
        <end position="116"/>
    </location>
</feature>
<dbReference type="InterPro" id="IPR007349">
    <property type="entry name" value="DUF418"/>
</dbReference>
<reference evidence="3 4" key="1">
    <citation type="journal article" date="2015" name="BMC Genomics">
        <title>Transcriptome analysis of thermophilic methylotrophic Bacillus methanolicus MGA3 using RNA-sequencing provides detailed insights into its previously uncharted transcriptional landscape.</title>
        <authorList>
            <person name="Irla M."/>
            <person name="Neshat A."/>
            <person name="Brautaset T."/>
            <person name="Ruckert C."/>
            <person name="Kalinowski J."/>
            <person name="Wendisch V.F."/>
        </authorList>
    </citation>
    <scope>NUCLEOTIDE SEQUENCE [LARGE SCALE GENOMIC DNA]</scope>
    <source>
        <strain evidence="4">MGA3 / ATCC 53907</strain>
    </source>
</reference>
<feature type="domain" description="DUF418" evidence="2">
    <location>
        <begin position="233"/>
        <end position="386"/>
    </location>
</feature>
<keyword evidence="1" id="KW-0812">Transmembrane</keyword>
<dbReference type="Pfam" id="PF04235">
    <property type="entry name" value="DUF418"/>
    <property type="match status" value="1"/>
</dbReference>
<evidence type="ECO:0000256" key="1">
    <source>
        <dbReference type="SAM" id="Phobius"/>
    </source>
</evidence>
<dbReference type="RefSeq" id="WP_004433504.1">
    <property type="nucleotide sequence ID" value="NZ_ADWW01000002.1"/>
</dbReference>
<feature type="transmembrane region" description="Helical" evidence="1">
    <location>
        <begin position="20"/>
        <end position="43"/>
    </location>
</feature>
<evidence type="ECO:0000313" key="3">
    <source>
        <dbReference type="EMBL" id="AIE59298.1"/>
    </source>
</evidence>
<keyword evidence="1" id="KW-1133">Transmembrane helix</keyword>
<accession>I3E7K1</accession>
<evidence type="ECO:0000313" key="4">
    <source>
        <dbReference type="Proteomes" id="UP000027602"/>
    </source>
</evidence>
<feature type="transmembrane region" description="Helical" evidence="1">
    <location>
        <begin position="247"/>
        <end position="269"/>
    </location>
</feature>
<keyword evidence="4" id="KW-1185">Reference proteome</keyword>
<feature type="transmembrane region" description="Helical" evidence="1">
    <location>
        <begin position="349"/>
        <end position="368"/>
    </location>
</feature>
<dbReference type="InterPro" id="IPR052529">
    <property type="entry name" value="Bact_Transport_Assoc"/>
</dbReference>
<dbReference type="OrthoDB" id="9807744at2"/>
<feature type="transmembrane region" description="Helical" evidence="1">
    <location>
        <begin position="63"/>
        <end position="83"/>
    </location>
</feature>
<evidence type="ECO:0000259" key="2">
    <source>
        <dbReference type="Pfam" id="PF04235"/>
    </source>
</evidence>
<dbReference type="PANTHER" id="PTHR30590:SF2">
    <property type="entry name" value="INNER MEMBRANE PROTEIN"/>
    <property type="match status" value="1"/>
</dbReference>
<feature type="transmembrane region" description="Helical" evidence="1">
    <location>
        <begin position="319"/>
        <end position="337"/>
    </location>
</feature>
<proteinExistence type="predicted"/>
<feature type="transmembrane region" description="Helical" evidence="1">
    <location>
        <begin position="151"/>
        <end position="170"/>
    </location>
</feature>
<dbReference type="EMBL" id="CP007739">
    <property type="protein sequence ID" value="AIE59298.1"/>
    <property type="molecule type" value="Genomic_DNA"/>
</dbReference>
<feature type="transmembrane region" description="Helical" evidence="1">
    <location>
        <begin position="122"/>
        <end position="139"/>
    </location>
</feature>
<dbReference type="Proteomes" id="UP000027602">
    <property type="component" value="Chromosome"/>
</dbReference>
<sequence length="396" mass="45761">MPDVNKANLNQERILSLDIIRGFAILGIFLVNMISFHSPILYIDPLKWWRDSLSKAVYMFIDIFAQASFYPLFSMLFGYGLVIMMERSQKKRVNFYVIVVRRLFLLFLIGVIHAFFIWHGDILINYAILGFIMLLFLKLPPRSLMITGTLLYVIPNIFLTLFISIGMLFAPREEWNRHDEHSAAASIEVYSHGSYTEITEQRVRDWYMVNNLESFFMMLTAILPLFMLGAGTAKLKWLENPERHKKWLLFIMAAAGITGLILKGLPYLFGTNIAIDYIQDTFGGPLLSIAYALSIALLVNRKRAALFLSSIAAVGRMSLSNYLFQSICSTFIFYSYGLGYYGKISLFEGTILALAIFVVQAAVSYIWMKHFYYGPMEWLWRSFTYLSLPKWKRFSQ</sequence>
<gene>
    <name evidence="3" type="ORF">BMMGA3_04290</name>
</gene>
<dbReference type="STRING" id="796606.BMMGA3_04290"/>
<dbReference type="eggNOG" id="COG2311">
    <property type="taxonomic scope" value="Bacteria"/>
</dbReference>
<dbReference type="AlphaFoldDB" id="I3E7K1"/>
<feature type="transmembrane region" description="Helical" evidence="1">
    <location>
        <begin position="281"/>
        <end position="299"/>
    </location>
</feature>